<name>A0A7K6G6S0_9PASS</name>
<feature type="non-terminal residue" evidence="1">
    <location>
        <position position="213"/>
    </location>
</feature>
<dbReference type="Proteomes" id="UP000564407">
    <property type="component" value="Unassembled WGS sequence"/>
</dbReference>
<comment type="caution">
    <text evidence="1">The sequence shown here is derived from an EMBL/GenBank/DDBJ whole genome shotgun (WGS) entry which is preliminary data.</text>
</comment>
<dbReference type="Gene3D" id="2.10.50.10">
    <property type="entry name" value="Tumor Necrosis Factor Receptor, subunit A, domain 2"/>
    <property type="match status" value="1"/>
</dbReference>
<keyword evidence="2" id="KW-1185">Reference proteome</keyword>
<sequence length="213" mass="22662">QAPSGPCEPGYFCTGGAKNALQQEVMEGHYSSAGAFKAEPCPPGSFQPSDCRECPEGMFCSEPGLAVPQDCPRGRFCPAGSSLPLPCPVVRITHWLVFPAGIFRFPSPRQGHPAVFSVQGMFMDMERAGSCKPCPAGMFCSRAGLSEPEGQCQPGHYCSQGSSTSSPGLRRRCPPGFYCPQKTGSSFYPCPPGTYNPSYGLSRAERCQQCPAG</sequence>
<accession>A0A7K6G6S0</accession>
<organism evidence="1 2">
    <name type="scientific">Malurus elegans</name>
    <name type="common">Red-winged fairywren</name>
    <dbReference type="NCBI Taxonomy" id="720584"/>
    <lineage>
        <taxon>Eukaryota</taxon>
        <taxon>Metazoa</taxon>
        <taxon>Chordata</taxon>
        <taxon>Craniata</taxon>
        <taxon>Vertebrata</taxon>
        <taxon>Euteleostomi</taxon>
        <taxon>Archelosauria</taxon>
        <taxon>Archosauria</taxon>
        <taxon>Dinosauria</taxon>
        <taxon>Saurischia</taxon>
        <taxon>Theropoda</taxon>
        <taxon>Coelurosauria</taxon>
        <taxon>Aves</taxon>
        <taxon>Neognathae</taxon>
        <taxon>Neoaves</taxon>
        <taxon>Telluraves</taxon>
        <taxon>Australaves</taxon>
        <taxon>Passeriformes</taxon>
        <taxon>Meliphagoidea</taxon>
        <taxon>Maluridae</taxon>
        <taxon>Malurus</taxon>
    </lineage>
</organism>
<dbReference type="InterPro" id="IPR009030">
    <property type="entry name" value="Growth_fac_rcpt_cys_sf"/>
</dbReference>
<proteinExistence type="predicted"/>
<dbReference type="SMART" id="SM01411">
    <property type="entry name" value="Ephrin_rec_like"/>
    <property type="match status" value="3"/>
</dbReference>
<dbReference type="PANTHER" id="PTHR46104:SF1">
    <property type="entry name" value="GENE 9195-RELATED"/>
    <property type="match status" value="1"/>
</dbReference>
<dbReference type="EMBL" id="VZRP01000651">
    <property type="protein sequence ID" value="NWV58990.1"/>
    <property type="molecule type" value="Genomic_DNA"/>
</dbReference>
<gene>
    <name evidence="1" type="primary">Wbc30_0</name>
    <name evidence="1" type="ORF">MALELE_R02666</name>
</gene>
<dbReference type="SUPFAM" id="SSF57184">
    <property type="entry name" value="Growth factor receptor domain"/>
    <property type="match status" value="1"/>
</dbReference>
<feature type="non-terminal residue" evidence="1">
    <location>
        <position position="1"/>
    </location>
</feature>
<dbReference type="PANTHER" id="PTHR46104">
    <property type="entry name" value="GENE 9195-RELATED-RELATED"/>
    <property type="match status" value="1"/>
</dbReference>
<reference evidence="1 2" key="1">
    <citation type="submission" date="2019-09" db="EMBL/GenBank/DDBJ databases">
        <title>Bird 10,000 Genomes (B10K) Project - Family phase.</title>
        <authorList>
            <person name="Zhang G."/>
        </authorList>
    </citation>
    <scope>NUCLEOTIDE SEQUENCE [LARGE SCALE GENOMIC DNA]</scope>
    <source>
        <strain evidence="1">B10K-DU-029-44</strain>
        <tissue evidence="1">Heart</tissue>
    </source>
</reference>
<evidence type="ECO:0000313" key="1">
    <source>
        <dbReference type="EMBL" id="NWV58990.1"/>
    </source>
</evidence>
<protein>
    <submittedName>
        <fullName evidence="1">WBC30 protein</fullName>
    </submittedName>
</protein>
<dbReference type="AlphaFoldDB" id="A0A7K6G6S0"/>
<evidence type="ECO:0000313" key="2">
    <source>
        <dbReference type="Proteomes" id="UP000564407"/>
    </source>
</evidence>